<dbReference type="Pfam" id="PF02397">
    <property type="entry name" value="Bac_transf"/>
    <property type="match status" value="1"/>
</dbReference>
<dbReference type="NCBIfam" id="TIGR03025">
    <property type="entry name" value="EPS_sugtrans"/>
    <property type="match status" value="1"/>
</dbReference>
<proteinExistence type="inferred from homology"/>
<evidence type="ECO:0000256" key="6">
    <source>
        <dbReference type="ARBA" id="ARBA00023136"/>
    </source>
</evidence>
<reference evidence="10" key="1">
    <citation type="submission" date="2023-07" db="EMBL/GenBank/DDBJ databases">
        <authorList>
            <person name="Kim M.K."/>
        </authorList>
    </citation>
    <scope>NUCLEOTIDE SEQUENCE</scope>
    <source>
        <strain evidence="10">CA1-15</strain>
    </source>
</reference>
<evidence type="ECO:0000256" key="8">
    <source>
        <dbReference type="SAM" id="Phobius"/>
    </source>
</evidence>
<dbReference type="EMBL" id="JAUQSZ010000001">
    <property type="protein sequence ID" value="MDO7840937.1"/>
    <property type="molecule type" value="Genomic_DNA"/>
</dbReference>
<feature type="domain" description="Bacterial sugar transferase" evidence="9">
    <location>
        <begin position="212"/>
        <end position="397"/>
    </location>
</feature>
<evidence type="ECO:0000256" key="1">
    <source>
        <dbReference type="ARBA" id="ARBA00004141"/>
    </source>
</evidence>
<evidence type="ECO:0000256" key="5">
    <source>
        <dbReference type="ARBA" id="ARBA00022989"/>
    </source>
</evidence>
<dbReference type="PANTHER" id="PTHR30576:SF0">
    <property type="entry name" value="UNDECAPRENYL-PHOSPHATE N-ACETYLGALACTOSAMINYL 1-PHOSPHATE TRANSFERASE-RELATED"/>
    <property type="match status" value="1"/>
</dbReference>
<protein>
    <submittedName>
        <fullName evidence="10">Exopolysaccharide biosynthesis polyprenyl glycosylphosphotransferase</fullName>
    </submittedName>
</protein>
<feature type="transmembrane region" description="Helical" evidence="8">
    <location>
        <begin position="214"/>
        <end position="238"/>
    </location>
</feature>
<dbReference type="InterPro" id="IPR017475">
    <property type="entry name" value="EPS_sugar_tfrase"/>
</dbReference>
<keyword evidence="6 8" id="KW-0472">Membrane</keyword>
<gene>
    <name evidence="10" type="ORF">Q5H94_01235</name>
</gene>
<keyword evidence="7" id="KW-0270">Exopolysaccharide synthesis</keyword>
<keyword evidence="5 8" id="KW-1133">Transmembrane helix</keyword>
<feature type="transmembrane region" description="Helical" evidence="8">
    <location>
        <begin position="59"/>
        <end position="80"/>
    </location>
</feature>
<dbReference type="Proteomes" id="UP001176468">
    <property type="component" value="Unassembled WGS sequence"/>
</dbReference>
<dbReference type="PANTHER" id="PTHR30576">
    <property type="entry name" value="COLANIC BIOSYNTHESIS UDP-GLUCOSE LIPID CARRIER TRANSFERASE"/>
    <property type="match status" value="1"/>
</dbReference>
<feature type="transmembrane region" description="Helical" evidence="8">
    <location>
        <begin position="86"/>
        <end position="107"/>
    </location>
</feature>
<keyword evidence="3" id="KW-0808">Transferase</keyword>
<keyword evidence="4 8" id="KW-0812">Transmembrane</keyword>
<organism evidence="10 11">
    <name type="scientific">Sphingomonas immobilis</name>
    <dbReference type="NCBI Taxonomy" id="3063997"/>
    <lineage>
        <taxon>Bacteria</taxon>
        <taxon>Pseudomonadati</taxon>
        <taxon>Pseudomonadota</taxon>
        <taxon>Alphaproteobacteria</taxon>
        <taxon>Sphingomonadales</taxon>
        <taxon>Sphingomonadaceae</taxon>
        <taxon>Sphingomonas</taxon>
    </lineage>
</organism>
<evidence type="ECO:0000256" key="7">
    <source>
        <dbReference type="ARBA" id="ARBA00023169"/>
    </source>
</evidence>
<accession>A0ABT8ZWT7</accession>
<comment type="similarity">
    <text evidence="2">Belongs to the bacterial sugar transferase family.</text>
</comment>
<evidence type="ECO:0000313" key="10">
    <source>
        <dbReference type="EMBL" id="MDO7840937.1"/>
    </source>
</evidence>
<evidence type="ECO:0000256" key="2">
    <source>
        <dbReference type="ARBA" id="ARBA00006464"/>
    </source>
</evidence>
<evidence type="ECO:0000259" key="9">
    <source>
        <dbReference type="Pfam" id="PF02397"/>
    </source>
</evidence>
<evidence type="ECO:0000256" key="3">
    <source>
        <dbReference type="ARBA" id="ARBA00022679"/>
    </source>
</evidence>
<comment type="caution">
    <text evidence="10">The sequence shown here is derived from an EMBL/GenBank/DDBJ whole genome shotgun (WGS) entry which is preliminary data.</text>
</comment>
<evidence type="ECO:0000313" key="11">
    <source>
        <dbReference type="Proteomes" id="UP001176468"/>
    </source>
</evidence>
<keyword evidence="11" id="KW-1185">Reference proteome</keyword>
<dbReference type="InterPro" id="IPR003362">
    <property type="entry name" value="Bact_transf"/>
</dbReference>
<sequence length="403" mass="45157">MQVFCTILLSCVLPLALVQFQLEYIANVVTISVVASGLAALTALLVFRRMTAFPGIAGYSVILPAYCVTYGIAVAAFFFTRSDYSRPMLFVGFAASTSFAFLLTLFLERRAVQRFYIVPGGRVATLSSLGHVIFVALREPVLPPGREAIVADLHHDHAPEWERMLAEAALLGRPVYHIKQLQESLTGRVAIEHLSENSWGSLLPNMAYGKIKRLFDLAGALILLPLLAPLMVMTAIAIRLDSPGPALFRQQRMGYRARPFTIYKFRSMRVAEPCDAARTSAMTLADDARVTRIGRIIRRTRIDELPQLINVLTGEMSMIGPRPEALALSQWYEQELPFYSYRHVVRPGITGWAQVNQGHVAELDDVRHKLQYEFYYIKNYSAWLDIVITVQTLMVVLTGYGAR</sequence>
<comment type="subcellular location">
    <subcellularLocation>
        <location evidence="1">Membrane</location>
        <topology evidence="1">Multi-pass membrane protein</topology>
    </subcellularLocation>
</comment>
<feature type="transmembrane region" description="Helical" evidence="8">
    <location>
        <begin position="28"/>
        <end position="47"/>
    </location>
</feature>
<name>A0ABT8ZWT7_9SPHN</name>
<evidence type="ECO:0000256" key="4">
    <source>
        <dbReference type="ARBA" id="ARBA00022692"/>
    </source>
</evidence>